<keyword evidence="1" id="KW-0175">Coiled coil</keyword>
<comment type="caution">
    <text evidence="3">The sequence shown here is derived from an EMBL/GenBank/DDBJ whole genome shotgun (WGS) entry which is preliminary data.</text>
</comment>
<keyword evidence="4" id="KW-1185">Reference proteome</keyword>
<protein>
    <submittedName>
        <fullName evidence="3">Actin binding motor protein</fullName>
    </submittedName>
</protein>
<feature type="compositionally biased region" description="Basic and acidic residues" evidence="2">
    <location>
        <begin position="588"/>
        <end position="601"/>
    </location>
</feature>
<dbReference type="PANTHER" id="PTHR35164:SF9">
    <property type="entry name" value="EXPRESSED PROTEIN"/>
    <property type="match status" value="1"/>
</dbReference>
<evidence type="ECO:0000256" key="2">
    <source>
        <dbReference type="SAM" id="MobiDB-lite"/>
    </source>
</evidence>
<evidence type="ECO:0000256" key="1">
    <source>
        <dbReference type="SAM" id="Coils"/>
    </source>
</evidence>
<feature type="coiled-coil region" evidence="1">
    <location>
        <begin position="71"/>
        <end position="157"/>
    </location>
</feature>
<feature type="coiled-coil region" evidence="1">
    <location>
        <begin position="489"/>
        <end position="523"/>
    </location>
</feature>
<feature type="coiled-coil region" evidence="1">
    <location>
        <begin position="355"/>
        <end position="400"/>
    </location>
</feature>
<dbReference type="PANTHER" id="PTHR35164">
    <property type="entry name" value="EXPRESSED PROTEIN"/>
    <property type="match status" value="1"/>
</dbReference>
<proteinExistence type="predicted"/>
<feature type="compositionally biased region" description="Basic and acidic residues" evidence="2">
    <location>
        <begin position="611"/>
        <end position="623"/>
    </location>
</feature>
<gene>
    <name evidence="3" type="ORF">LIER_18214</name>
</gene>
<feature type="compositionally biased region" description="Basic and acidic residues" evidence="2">
    <location>
        <begin position="650"/>
        <end position="662"/>
    </location>
</feature>
<reference evidence="3 4" key="1">
    <citation type="submission" date="2024-01" db="EMBL/GenBank/DDBJ databases">
        <title>The complete chloroplast genome sequence of Lithospermum erythrorhizon: insights into the phylogenetic relationship among Boraginaceae species and the maternal lineages of purple gromwells.</title>
        <authorList>
            <person name="Okada T."/>
            <person name="Watanabe K."/>
        </authorList>
    </citation>
    <scope>NUCLEOTIDE SEQUENCE [LARGE SCALE GENOMIC DNA]</scope>
</reference>
<name>A0AAV3QIM4_LITER</name>
<evidence type="ECO:0000313" key="4">
    <source>
        <dbReference type="Proteomes" id="UP001454036"/>
    </source>
</evidence>
<sequence length="692" mass="78139">MLRAKSRSGSVDLGHKKHSSIFSRSKLCRGDAIGSQIDSKALVSANNKPTKAPYLPEEKRISRDMIMQGQMEQLVDELNRTKEDLDVAEGEKERLVGEIKKMKQAGKVEAMRVSEANELKAEVRSLKELLSNSKDELKQKDGKIKSLEVELENVKKLETELAGRDTLTERLREELNNVRESESCVADLSADNKRRIMELEEEVERGKISERKMLESFQHQTKLLEETKIELEEAKLELATLQKGGNRDVNESSKKNVVQSTEAVENLKSELQLARDQLGQALDSEKTAQMKIGSLQDELVLINNELGSVKNELKQATGAEETSKKAMDELAIALKEVATESNQVKGKLQGTVLELENVKKESEQFKDMVGSTEEKYQELLDEAKKETELYRNIADRLRLEAEETLLAWNGKEMGFVKCIKTTEDEKAVVQHEKAKLVEALKAAETLTRSAREENFKLRDILKQAINEANASKAAASIARDENSLLKDSLSEKDEELLNIHKENERLRINEVAAKENLKEFKRLLSSASMECKADNKEMNANLKSSSSDDEHNKEVDNENEVEENGEKRTFSFDLDELNVLDDQDSAEEGIKPEDPEKEEALKGSIFDSAEEPTRQEDRAKAEVLKSSNFDSFYSPKSEPHSPTDIGTPNSEDHGSVDSHHLYDSNSDSNNCRRKKALFRRVSDIIMKKKTIQ</sequence>
<accession>A0AAV3QIM4</accession>
<organism evidence="3 4">
    <name type="scientific">Lithospermum erythrorhizon</name>
    <name type="common">Purple gromwell</name>
    <name type="synonym">Lithospermum officinale var. erythrorhizon</name>
    <dbReference type="NCBI Taxonomy" id="34254"/>
    <lineage>
        <taxon>Eukaryota</taxon>
        <taxon>Viridiplantae</taxon>
        <taxon>Streptophyta</taxon>
        <taxon>Embryophyta</taxon>
        <taxon>Tracheophyta</taxon>
        <taxon>Spermatophyta</taxon>
        <taxon>Magnoliopsida</taxon>
        <taxon>eudicotyledons</taxon>
        <taxon>Gunneridae</taxon>
        <taxon>Pentapetalae</taxon>
        <taxon>asterids</taxon>
        <taxon>lamiids</taxon>
        <taxon>Boraginales</taxon>
        <taxon>Boraginaceae</taxon>
        <taxon>Boraginoideae</taxon>
        <taxon>Lithospermeae</taxon>
        <taxon>Lithospermum</taxon>
    </lineage>
</organism>
<feature type="compositionally biased region" description="Basic and acidic residues" evidence="2">
    <location>
        <begin position="546"/>
        <end position="556"/>
    </location>
</feature>
<feature type="compositionally biased region" description="Acidic residues" evidence="2">
    <location>
        <begin position="573"/>
        <end position="587"/>
    </location>
</feature>
<feature type="coiled-coil region" evidence="1">
    <location>
        <begin position="214"/>
        <end position="284"/>
    </location>
</feature>
<dbReference type="AlphaFoldDB" id="A0AAV3QIM4"/>
<dbReference type="EMBL" id="BAABME010004343">
    <property type="protein sequence ID" value="GAA0162027.1"/>
    <property type="molecule type" value="Genomic_DNA"/>
</dbReference>
<dbReference type="Proteomes" id="UP001454036">
    <property type="component" value="Unassembled WGS sequence"/>
</dbReference>
<evidence type="ECO:0000313" key="3">
    <source>
        <dbReference type="EMBL" id="GAA0162027.1"/>
    </source>
</evidence>
<feature type="region of interest" description="Disordered" evidence="2">
    <location>
        <begin position="534"/>
        <end position="673"/>
    </location>
</feature>